<protein>
    <submittedName>
        <fullName evidence="1">Uncharacterized protein</fullName>
    </submittedName>
</protein>
<organism evidence="1 2">
    <name type="scientific">Dictyocaulus viviparus</name>
    <name type="common">Bovine lungworm</name>
    <dbReference type="NCBI Taxonomy" id="29172"/>
    <lineage>
        <taxon>Eukaryota</taxon>
        <taxon>Metazoa</taxon>
        <taxon>Ecdysozoa</taxon>
        <taxon>Nematoda</taxon>
        <taxon>Chromadorea</taxon>
        <taxon>Rhabditida</taxon>
        <taxon>Rhabditina</taxon>
        <taxon>Rhabditomorpha</taxon>
        <taxon>Strongyloidea</taxon>
        <taxon>Metastrongylidae</taxon>
        <taxon>Dictyocaulus</taxon>
    </lineage>
</organism>
<proteinExistence type="predicted"/>
<accession>A0A0D8XT92</accession>
<reference evidence="1 2" key="1">
    <citation type="submission" date="2013-11" db="EMBL/GenBank/DDBJ databases">
        <title>Draft genome of the bovine lungworm Dictyocaulus viviparus.</title>
        <authorList>
            <person name="Mitreva M."/>
        </authorList>
    </citation>
    <scope>NUCLEOTIDE SEQUENCE [LARGE SCALE GENOMIC DNA]</scope>
    <source>
        <strain evidence="1 2">HannoverDv2000</strain>
    </source>
</reference>
<gene>
    <name evidence="1" type="ORF">DICVIV_08337</name>
</gene>
<dbReference type="EMBL" id="KN716398">
    <property type="protein sequence ID" value="KJH45601.1"/>
    <property type="molecule type" value="Genomic_DNA"/>
</dbReference>
<dbReference type="Proteomes" id="UP000053766">
    <property type="component" value="Unassembled WGS sequence"/>
</dbReference>
<name>A0A0D8XT92_DICVI</name>
<sequence>MWYALFKRLKLTTEYDICNRLTVGSSIRDSISFNVTEAEKSQQSLRNVIVASHGEALATNKLKSTPQAHVAYNDCSLQTIMPFDKLGKHFNNAQRITTNKFKIIAVHNQPTHYKSESTSISK</sequence>
<reference evidence="2" key="2">
    <citation type="journal article" date="2016" name="Sci. Rep.">
        <title>Dictyocaulus viviparus genome, variome and transcriptome elucidate lungworm biology and support future intervention.</title>
        <authorList>
            <person name="McNulty S.N."/>
            <person name="Strube C."/>
            <person name="Rosa B.A."/>
            <person name="Martin J.C."/>
            <person name="Tyagi R."/>
            <person name="Choi Y.J."/>
            <person name="Wang Q."/>
            <person name="Hallsworth Pepin K."/>
            <person name="Zhang X."/>
            <person name="Ozersky P."/>
            <person name="Wilson R.K."/>
            <person name="Sternberg P.W."/>
            <person name="Gasser R.B."/>
            <person name="Mitreva M."/>
        </authorList>
    </citation>
    <scope>NUCLEOTIDE SEQUENCE [LARGE SCALE GENOMIC DNA]</scope>
    <source>
        <strain evidence="2">HannoverDv2000</strain>
    </source>
</reference>
<evidence type="ECO:0000313" key="2">
    <source>
        <dbReference type="Proteomes" id="UP000053766"/>
    </source>
</evidence>
<evidence type="ECO:0000313" key="1">
    <source>
        <dbReference type="EMBL" id="KJH45601.1"/>
    </source>
</evidence>
<keyword evidence="2" id="KW-1185">Reference proteome</keyword>
<dbReference type="AlphaFoldDB" id="A0A0D8XT92"/>